<feature type="compositionally biased region" description="Polar residues" evidence="1">
    <location>
        <begin position="144"/>
        <end position="156"/>
    </location>
</feature>
<proteinExistence type="predicted"/>
<dbReference type="EMBL" id="VSRR010014504">
    <property type="protein sequence ID" value="MPC57098.1"/>
    <property type="molecule type" value="Genomic_DNA"/>
</dbReference>
<dbReference type="InterPro" id="IPR038269">
    <property type="entry name" value="SCAN_sf"/>
</dbReference>
<evidence type="ECO:0000313" key="2">
    <source>
        <dbReference type="EMBL" id="MPC57098.1"/>
    </source>
</evidence>
<dbReference type="PANTHER" id="PTHR46888">
    <property type="entry name" value="ZINC KNUCKLE DOMAINCONTAINING PROTEIN-RELATED"/>
    <property type="match status" value="1"/>
</dbReference>
<feature type="compositionally biased region" description="Low complexity" evidence="1">
    <location>
        <begin position="194"/>
        <end position="204"/>
    </location>
</feature>
<dbReference type="AlphaFoldDB" id="A0A5B7GJ76"/>
<gene>
    <name evidence="2" type="ORF">E2C01_051072</name>
</gene>
<feature type="compositionally biased region" description="Basic and acidic residues" evidence="1">
    <location>
        <begin position="178"/>
        <end position="188"/>
    </location>
</feature>
<protein>
    <submittedName>
        <fullName evidence="2">Uncharacterized protein</fullName>
    </submittedName>
</protein>
<dbReference type="Gene3D" id="1.10.4020.10">
    <property type="entry name" value="DNA breaking-rejoining enzymes"/>
    <property type="match status" value="1"/>
</dbReference>
<organism evidence="2 3">
    <name type="scientific">Portunus trituberculatus</name>
    <name type="common">Swimming crab</name>
    <name type="synonym">Neptunus trituberculatus</name>
    <dbReference type="NCBI Taxonomy" id="210409"/>
    <lineage>
        <taxon>Eukaryota</taxon>
        <taxon>Metazoa</taxon>
        <taxon>Ecdysozoa</taxon>
        <taxon>Arthropoda</taxon>
        <taxon>Crustacea</taxon>
        <taxon>Multicrustacea</taxon>
        <taxon>Malacostraca</taxon>
        <taxon>Eumalacostraca</taxon>
        <taxon>Eucarida</taxon>
        <taxon>Decapoda</taxon>
        <taxon>Pleocyemata</taxon>
        <taxon>Brachyura</taxon>
        <taxon>Eubrachyura</taxon>
        <taxon>Portunoidea</taxon>
        <taxon>Portunidae</taxon>
        <taxon>Portuninae</taxon>
        <taxon>Portunus</taxon>
    </lineage>
</organism>
<evidence type="ECO:0000313" key="3">
    <source>
        <dbReference type="Proteomes" id="UP000324222"/>
    </source>
</evidence>
<dbReference type="PANTHER" id="PTHR46888:SF1">
    <property type="entry name" value="RIBONUCLEASE H"/>
    <property type="match status" value="1"/>
</dbReference>
<feature type="compositionally biased region" description="Polar residues" evidence="1">
    <location>
        <begin position="210"/>
        <end position="224"/>
    </location>
</feature>
<dbReference type="OrthoDB" id="10066033at2759"/>
<sequence>MKKVEFMNLFDGKPLNILEAATRNYAGMKKALLQAYGKTVEGVRSQFQSAMLQDKETVSQFHARLASYLDQWIEKDETPKTVVGIRDLMLRTQLEQSCPPELVARMKTHKVKDMKTMVDMADAHFAAYGYNTRKQINKKFPNRHSPQQQESSSATPSIQSHQQLKQHQQSTQQQQSYERSKHQYRGDWKGNMWSQKQQSAAAIQQKDESGASTPGVTPNTTRSSQDQEHLLSVQHHW</sequence>
<feature type="region of interest" description="Disordered" evidence="1">
    <location>
        <begin position="140"/>
        <end position="237"/>
    </location>
</feature>
<dbReference type="Proteomes" id="UP000324222">
    <property type="component" value="Unassembled WGS sequence"/>
</dbReference>
<accession>A0A5B7GJ76</accession>
<keyword evidence="3" id="KW-1185">Reference proteome</keyword>
<dbReference type="SUPFAM" id="SSF47353">
    <property type="entry name" value="Retrovirus capsid dimerization domain-like"/>
    <property type="match status" value="1"/>
</dbReference>
<evidence type="ECO:0000256" key="1">
    <source>
        <dbReference type="SAM" id="MobiDB-lite"/>
    </source>
</evidence>
<name>A0A5B7GJ76_PORTR</name>
<comment type="caution">
    <text evidence="2">The sequence shown here is derived from an EMBL/GenBank/DDBJ whole genome shotgun (WGS) entry which is preliminary data.</text>
</comment>
<reference evidence="2 3" key="1">
    <citation type="submission" date="2019-05" db="EMBL/GenBank/DDBJ databases">
        <title>Another draft genome of Portunus trituberculatus and its Hox gene families provides insights of decapod evolution.</title>
        <authorList>
            <person name="Jeong J.-H."/>
            <person name="Song I."/>
            <person name="Kim S."/>
            <person name="Choi T."/>
            <person name="Kim D."/>
            <person name="Ryu S."/>
            <person name="Kim W."/>
        </authorList>
    </citation>
    <scope>NUCLEOTIDE SEQUENCE [LARGE SCALE GENOMIC DNA]</scope>
    <source>
        <tissue evidence="2">Muscle</tissue>
    </source>
</reference>
<feature type="compositionally biased region" description="Low complexity" evidence="1">
    <location>
        <begin position="157"/>
        <end position="176"/>
    </location>
</feature>